<dbReference type="PROSITE" id="PS51257">
    <property type="entry name" value="PROKAR_LIPOPROTEIN"/>
    <property type="match status" value="1"/>
</dbReference>
<reference evidence="3 4" key="1">
    <citation type="journal article" date="2015" name="Genome Announc.">
        <title>Complete Genome Sequence of Spiroplasma cantharicola CC-1T (DSM 21588), a Bacterium Isolated from Soldier Beetle (Cantharis carolinus).</title>
        <authorList>
            <person name="Lo W.S."/>
            <person name="Liu P.Y."/>
            <person name="Kuo C.H."/>
        </authorList>
    </citation>
    <scope>NUCLEOTIDE SEQUENCE [LARGE SCALE GENOMIC DNA]</scope>
    <source>
        <strain evidence="3 4">CC-1</strain>
    </source>
</reference>
<accession>A0A0M4KC65</accession>
<keyword evidence="2" id="KW-0732">Signal</keyword>
<evidence type="ECO:0000256" key="1">
    <source>
        <dbReference type="SAM" id="Coils"/>
    </source>
</evidence>
<evidence type="ECO:0000256" key="2">
    <source>
        <dbReference type="SAM" id="SignalP"/>
    </source>
</evidence>
<organism evidence="3 4">
    <name type="scientific">Spiroplasma cantharicola</name>
    <dbReference type="NCBI Taxonomy" id="362837"/>
    <lineage>
        <taxon>Bacteria</taxon>
        <taxon>Bacillati</taxon>
        <taxon>Mycoplasmatota</taxon>
        <taxon>Mollicutes</taxon>
        <taxon>Entomoplasmatales</taxon>
        <taxon>Spiroplasmataceae</taxon>
        <taxon>Spiroplasma</taxon>
    </lineage>
</organism>
<evidence type="ECO:0000313" key="3">
    <source>
        <dbReference type="EMBL" id="ALD66240.1"/>
    </source>
</evidence>
<dbReference type="KEGG" id="scj:SCANT_v1c03300"/>
<evidence type="ECO:0000313" key="4">
    <source>
        <dbReference type="Proteomes" id="UP000063919"/>
    </source>
</evidence>
<evidence type="ECO:0008006" key="5">
    <source>
        <dbReference type="Google" id="ProtNLM"/>
    </source>
</evidence>
<dbReference type="Proteomes" id="UP000063919">
    <property type="component" value="Chromosome"/>
</dbReference>
<dbReference type="AlphaFoldDB" id="A0A0M4KC65"/>
<feature type="coiled-coil region" evidence="1">
    <location>
        <begin position="272"/>
        <end position="299"/>
    </location>
</feature>
<keyword evidence="4" id="KW-1185">Reference proteome</keyword>
<dbReference type="EMBL" id="CP012622">
    <property type="protein sequence ID" value="ALD66240.1"/>
    <property type="molecule type" value="Genomic_DNA"/>
</dbReference>
<dbReference type="PATRIC" id="fig|362837.3.peg.332"/>
<protein>
    <recommendedName>
        <fullName evidence="5">MOLPALP family lipoprotein</fullName>
    </recommendedName>
</protein>
<dbReference type="RefSeq" id="WP_053946005.1">
    <property type="nucleotide sequence ID" value="NZ_CP012622.1"/>
</dbReference>
<feature type="signal peptide" evidence="2">
    <location>
        <begin position="1"/>
        <end position="21"/>
    </location>
</feature>
<dbReference type="OrthoDB" id="387656at2"/>
<gene>
    <name evidence="3" type="ORF">SCANT_v1c03300</name>
</gene>
<feature type="chain" id="PRO_5005796879" description="MOLPALP family lipoprotein" evidence="2">
    <location>
        <begin position="22"/>
        <end position="801"/>
    </location>
</feature>
<name>A0A0M4KC65_9MOLU</name>
<proteinExistence type="predicted"/>
<sequence>MKKIISLLGIVSITASTASVASCSMVNNKKQSIFNKVNNLTKISSTLLRGAMIQNASQSRDNGLPYDANFLLDLINSSSAKELMPDFNTNYQTNMSSLNSSYFNQNLTRDEINKIAKVKDSTNENSLFLTNNVKSPNGPADSIGSLLTVFIGIIKANGGIHPNSSGLIQSFLPELKLSENNVDQFSSEKMKPIAKILDQWADVIALIIKLAESSNLPYFLIANFLNVNFWTTIKENNWNINSLGTIDLVINKILNVDKIENLTNKKIMNAAVKRLNNIFANLSRQNDKVIEDINELYKDIDYDFENKFGDTFAGFLKNINNLDTSNMIPILFDALFVVSAILHRITSIDFSQDTPQSHDDLYSYKGEVGRKEKKNLKFLKELGEQEFNNKYSSKILIKNLSIALNAKENDGLNFAKLIGLLFQSGSKKTFDIAKPGILGWVPALLGKLTTLSGDYTGAEGFSPLLYAIGNGLAQWKNIKINVVAEIGPNQIGNFMKAIIDTFIENRSINGLDSLFDFLKTFGVKIPFRFNQDEIMKNSWRTLWSSESTFLKTIIGGETNTSLQTILNSHIFLGKNISEILNLLYESINSSNPNLKKVENINKASTLMANGFRNLSTALIDDKYSIFYGNDIPYKQGNNKYTSLQTLMITSDKNGLYIEFDNIKNKKVKGVKSAMFALGSDFDDLGKQKNNFREETILSGLEKIFDDPSINALFDQILEGFKEVNRIKKELTNFTYKQLIGNMNFKTKVLSYEGIDQPDTDAFIKYKTTYTDILSWATFFYEIELKLTKGSNEWKITSIERK</sequence>
<keyword evidence="1" id="KW-0175">Coiled coil</keyword>